<dbReference type="Proteomes" id="UP001305779">
    <property type="component" value="Unassembled WGS sequence"/>
</dbReference>
<proteinExistence type="predicted"/>
<sequence length="380" mass="42765">MSAPTCSVCQKAATLPALICTMCTTVPTYYCDTNCRGRHQTQELVYRCGGLLKELLLAFREAAFDIKIKGVEKIGNKLLIYEDWYDLKDPNEGPLYRFPGHMFDDDSDKSKLLVFCACQEAVAFTFELAETLLRDISATIEEINVDNVDRNSTIVKYVATGRMDGVPYGHNAMIVETKPELGGKSYAFDLAGAQNGQLNAVVPFHEFANKAGEVVSEIHPHGYCKDMCKKIRDGTEGMPETHDHRSSHMQYEIAQRMLAAVKEWEGINKTKLQRLVRSKSDAFVEGKASLIAHVSSDLLAYVVKWEQDGRYIKPFTPLEVPWAMSFHGPKVEECTVEPKGLGSQAYRRFLADKKRRGRFPESMKEFTNALGQTFKFVDLS</sequence>
<protein>
    <recommendedName>
        <fullName evidence="3">MYND-type zinc finger protein samB</fullName>
    </recommendedName>
</protein>
<evidence type="ECO:0008006" key="3">
    <source>
        <dbReference type="Google" id="ProtNLM"/>
    </source>
</evidence>
<organism evidence="1 2">
    <name type="scientific">Zasmidium cellare</name>
    <name type="common">Wine cellar mold</name>
    <name type="synonym">Racodium cellare</name>
    <dbReference type="NCBI Taxonomy" id="395010"/>
    <lineage>
        <taxon>Eukaryota</taxon>
        <taxon>Fungi</taxon>
        <taxon>Dikarya</taxon>
        <taxon>Ascomycota</taxon>
        <taxon>Pezizomycotina</taxon>
        <taxon>Dothideomycetes</taxon>
        <taxon>Dothideomycetidae</taxon>
        <taxon>Mycosphaerellales</taxon>
        <taxon>Mycosphaerellaceae</taxon>
        <taxon>Zasmidium</taxon>
    </lineage>
</organism>
<name>A0ABR0EKJ6_ZASCE</name>
<reference evidence="1 2" key="1">
    <citation type="journal article" date="2023" name="G3 (Bethesda)">
        <title>A chromosome-level genome assembly of Zasmidium syzygii isolated from banana leaves.</title>
        <authorList>
            <person name="van Westerhoven A.C."/>
            <person name="Mehrabi R."/>
            <person name="Talebi R."/>
            <person name="Steentjes M.B.F."/>
            <person name="Corcolon B."/>
            <person name="Chong P.A."/>
            <person name="Kema G.H.J."/>
            <person name="Seidl M.F."/>
        </authorList>
    </citation>
    <scope>NUCLEOTIDE SEQUENCE [LARGE SCALE GENOMIC DNA]</scope>
    <source>
        <strain evidence="1 2">P124</strain>
    </source>
</reference>
<dbReference type="EMBL" id="JAXOVC010000005">
    <property type="protein sequence ID" value="KAK4501681.1"/>
    <property type="molecule type" value="Genomic_DNA"/>
</dbReference>
<evidence type="ECO:0000313" key="2">
    <source>
        <dbReference type="Proteomes" id="UP001305779"/>
    </source>
</evidence>
<evidence type="ECO:0000313" key="1">
    <source>
        <dbReference type="EMBL" id="KAK4501681.1"/>
    </source>
</evidence>
<comment type="caution">
    <text evidence="1">The sequence shown here is derived from an EMBL/GenBank/DDBJ whole genome shotgun (WGS) entry which is preliminary data.</text>
</comment>
<gene>
    <name evidence="1" type="ORF">PRZ48_007490</name>
</gene>
<accession>A0ABR0EKJ6</accession>
<keyword evidence="2" id="KW-1185">Reference proteome</keyword>